<sequence length="162" mass="17890">MNLHFSRTLIAFTLFVIMIVLSLVIILFMNKSTTPPPAPQGISVLHLYKKNSGGCTIQMTVGMHRFANNDCDNDEMYNFAVENPRDGVRFGIYNAGHCNSDESYSHYKIVNPIYGQMTAKISVSKAHYVAIGQEVTRGIISEGFKDGKLEGKVSCVYVSADG</sequence>
<dbReference type="RefSeq" id="WP_146095014.1">
    <property type="nucleotide sequence ID" value="NZ_RJUR01000011.1"/>
</dbReference>
<keyword evidence="1" id="KW-0472">Membrane</keyword>
<feature type="transmembrane region" description="Helical" evidence="1">
    <location>
        <begin position="9"/>
        <end position="29"/>
    </location>
</feature>
<proteinExistence type="predicted"/>
<evidence type="ECO:0000256" key="1">
    <source>
        <dbReference type="SAM" id="Phobius"/>
    </source>
</evidence>
<dbReference type="AlphaFoldDB" id="A0A9X8HME1"/>
<organism evidence="2 3">
    <name type="scientific">Pseudomonas putida</name>
    <name type="common">Arthrobacter siderocapsulatus</name>
    <dbReference type="NCBI Taxonomy" id="303"/>
    <lineage>
        <taxon>Bacteria</taxon>
        <taxon>Pseudomonadati</taxon>
        <taxon>Pseudomonadota</taxon>
        <taxon>Gammaproteobacteria</taxon>
        <taxon>Pseudomonadales</taxon>
        <taxon>Pseudomonadaceae</taxon>
        <taxon>Pseudomonas</taxon>
    </lineage>
</organism>
<reference evidence="2 3" key="1">
    <citation type="submission" date="2018-11" db="EMBL/GenBank/DDBJ databases">
        <title>Genomic analyses of the natural microbiome of Caenorhabditis elegans.</title>
        <authorList>
            <person name="Samuel B."/>
        </authorList>
    </citation>
    <scope>NUCLEOTIDE SEQUENCE [LARGE SCALE GENOMIC DNA]</scope>
    <source>
        <strain evidence="2 3">BIGb0473</strain>
    </source>
</reference>
<dbReference type="Proteomes" id="UP000269115">
    <property type="component" value="Unassembled WGS sequence"/>
</dbReference>
<comment type="caution">
    <text evidence="2">The sequence shown here is derived from an EMBL/GenBank/DDBJ whole genome shotgun (WGS) entry which is preliminary data.</text>
</comment>
<name>A0A9X8HME1_PSEPU</name>
<evidence type="ECO:0000313" key="2">
    <source>
        <dbReference type="EMBL" id="ROQ53778.1"/>
    </source>
</evidence>
<keyword evidence="1" id="KW-0812">Transmembrane</keyword>
<dbReference type="EMBL" id="RJUR01000011">
    <property type="protein sequence ID" value="ROQ53778.1"/>
    <property type="molecule type" value="Genomic_DNA"/>
</dbReference>
<gene>
    <name evidence="2" type="ORF">EDF85_1544</name>
</gene>
<evidence type="ECO:0000313" key="3">
    <source>
        <dbReference type="Proteomes" id="UP000269115"/>
    </source>
</evidence>
<accession>A0A9X8HME1</accession>
<keyword evidence="1" id="KW-1133">Transmembrane helix</keyword>
<protein>
    <submittedName>
        <fullName evidence="2">Uncharacterized protein</fullName>
    </submittedName>
</protein>